<keyword evidence="4 9" id="KW-0547">Nucleotide-binding</keyword>
<reference evidence="12 13" key="1">
    <citation type="submission" date="2023-11" db="EMBL/GenBank/DDBJ databases">
        <title>Halocaridina rubra genome assembly.</title>
        <authorList>
            <person name="Smith C."/>
        </authorList>
    </citation>
    <scope>NUCLEOTIDE SEQUENCE [LARGE SCALE GENOMIC DNA]</scope>
    <source>
        <strain evidence="12">EP-1</strain>
        <tissue evidence="12">Whole</tissue>
    </source>
</reference>
<evidence type="ECO:0000256" key="8">
    <source>
        <dbReference type="ARBA" id="ARBA00048367"/>
    </source>
</evidence>
<dbReference type="GO" id="GO:0005524">
    <property type="term" value="F:ATP binding"/>
    <property type="evidence" value="ECO:0007669"/>
    <property type="project" value="UniProtKB-UniRule"/>
</dbReference>
<name>A0AAN9AEV7_HALRR</name>
<evidence type="ECO:0000256" key="3">
    <source>
        <dbReference type="ARBA" id="ARBA00022679"/>
    </source>
</evidence>
<dbReference type="Proteomes" id="UP001381693">
    <property type="component" value="Unassembled WGS sequence"/>
</dbReference>
<dbReference type="GO" id="GO:0004693">
    <property type="term" value="F:cyclin-dependent protein serine/threonine kinase activity"/>
    <property type="evidence" value="ECO:0007669"/>
    <property type="project" value="UniProtKB-EC"/>
</dbReference>
<feature type="domain" description="Protein kinase" evidence="11">
    <location>
        <begin position="4"/>
        <end position="85"/>
    </location>
</feature>
<gene>
    <name evidence="12" type="primary">CDKL2</name>
    <name evidence="12" type="ORF">SK128_004878</name>
</gene>
<dbReference type="SUPFAM" id="SSF56112">
    <property type="entry name" value="Protein kinase-like (PK-like)"/>
    <property type="match status" value="1"/>
</dbReference>
<evidence type="ECO:0000256" key="4">
    <source>
        <dbReference type="ARBA" id="ARBA00022741"/>
    </source>
</evidence>
<keyword evidence="6 9" id="KW-0067">ATP-binding</keyword>
<comment type="catalytic activity">
    <reaction evidence="8">
        <text>L-seryl-[protein] + ATP = O-phospho-L-seryl-[protein] + ADP + H(+)</text>
        <dbReference type="Rhea" id="RHEA:17989"/>
        <dbReference type="Rhea" id="RHEA-COMP:9863"/>
        <dbReference type="Rhea" id="RHEA-COMP:11604"/>
        <dbReference type="ChEBI" id="CHEBI:15378"/>
        <dbReference type="ChEBI" id="CHEBI:29999"/>
        <dbReference type="ChEBI" id="CHEBI:30616"/>
        <dbReference type="ChEBI" id="CHEBI:83421"/>
        <dbReference type="ChEBI" id="CHEBI:456216"/>
        <dbReference type="EC" id="2.7.11.22"/>
    </reaction>
</comment>
<evidence type="ECO:0000256" key="2">
    <source>
        <dbReference type="ARBA" id="ARBA00022527"/>
    </source>
</evidence>
<organism evidence="12 13">
    <name type="scientific">Halocaridina rubra</name>
    <name type="common">Hawaiian red shrimp</name>
    <dbReference type="NCBI Taxonomy" id="373956"/>
    <lineage>
        <taxon>Eukaryota</taxon>
        <taxon>Metazoa</taxon>
        <taxon>Ecdysozoa</taxon>
        <taxon>Arthropoda</taxon>
        <taxon>Crustacea</taxon>
        <taxon>Multicrustacea</taxon>
        <taxon>Malacostraca</taxon>
        <taxon>Eumalacostraca</taxon>
        <taxon>Eucarida</taxon>
        <taxon>Decapoda</taxon>
        <taxon>Pleocyemata</taxon>
        <taxon>Caridea</taxon>
        <taxon>Atyoidea</taxon>
        <taxon>Atyidae</taxon>
        <taxon>Halocaridina</taxon>
    </lineage>
</organism>
<feature type="region of interest" description="Disordered" evidence="10">
    <location>
        <begin position="65"/>
        <end position="85"/>
    </location>
</feature>
<keyword evidence="13" id="KW-1185">Reference proteome</keyword>
<evidence type="ECO:0000256" key="6">
    <source>
        <dbReference type="ARBA" id="ARBA00022840"/>
    </source>
</evidence>
<dbReference type="InterPro" id="IPR017441">
    <property type="entry name" value="Protein_kinase_ATP_BS"/>
</dbReference>
<accession>A0AAN9AEV7</accession>
<evidence type="ECO:0000313" key="12">
    <source>
        <dbReference type="EMBL" id="KAK7082027.1"/>
    </source>
</evidence>
<keyword evidence="2" id="KW-0723">Serine/threonine-protein kinase</keyword>
<evidence type="ECO:0000256" key="9">
    <source>
        <dbReference type="PROSITE-ProRule" id="PRU10141"/>
    </source>
</evidence>
<dbReference type="PROSITE" id="PS50011">
    <property type="entry name" value="PROTEIN_KINASE_DOM"/>
    <property type="match status" value="1"/>
</dbReference>
<evidence type="ECO:0000259" key="11">
    <source>
        <dbReference type="PROSITE" id="PS50011"/>
    </source>
</evidence>
<comment type="caution">
    <text evidence="12">The sequence shown here is derived from an EMBL/GenBank/DDBJ whole genome shotgun (WGS) entry which is preliminary data.</text>
</comment>
<dbReference type="AlphaFoldDB" id="A0AAN9AEV7"/>
<protein>
    <recommendedName>
        <fullName evidence="1">cyclin-dependent kinase</fullName>
        <ecNumber evidence="1">2.7.11.22</ecNumber>
    </recommendedName>
</protein>
<evidence type="ECO:0000256" key="1">
    <source>
        <dbReference type="ARBA" id="ARBA00012425"/>
    </source>
</evidence>
<keyword evidence="5 12" id="KW-0418">Kinase</keyword>
<dbReference type="EC" id="2.7.11.22" evidence="1"/>
<dbReference type="EMBL" id="JAXCGZ010004252">
    <property type="protein sequence ID" value="KAK7082027.1"/>
    <property type="molecule type" value="Genomic_DNA"/>
</dbReference>
<dbReference type="PROSITE" id="PS00107">
    <property type="entry name" value="PROTEIN_KINASE_ATP"/>
    <property type="match status" value="1"/>
</dbReference>
<dbReference type="Pfam" id="PF00069">
    <property type="entry name" value="Pkinase"/>
    <property type="match status" value="1"/>
</dbReference>
<dbReference type="FunFam" id="3.30.200.20:FF:000049">
    <property type="entry name" value="cyclin-dependent kinase-like 1 isoform X1"/>
    <property type="match status" value="1"/>
</dbReference>
<dbReference type="InterPro" id="IPR000719">
    <property type="entry name" value="Prot_kinase_dom"/>
</dbReference>
<dbReference type="InterPro" id="IPR011009">
    <property type="entry name" value="Kinase-like_dom_sf"/>
</dbReference>
<evidence type="ECO:0000256" key="7">
    <source>
        <dbReference type="ARBA" id="ARBA00047811"/>
    </source>
</evidence>
<proteinExistence type="predicted"/>
<keyword evidence="3 12" id="KW-0808">Transferase</keyword>
<comment type="catalytic activity">
    <reaction evidence="7">
        <text>L-threonyl-[protein] + ATP = O-phospho-L-threonyl-[protein] + ADP + H(+)</text>
        <dbReference type="Rhea" id="RHEA:46608"/>
        <dbReference type="Rhea" id="RHEA-COMP:11060"/>
        <dbReference type="Rhea" id="RHEA-COMP:11605"/>
        <dbReference type="ChEBI" id="CHEBI:15378"/>
        <dbReference type="ChEBI" id="CHEBI:30013"/>
        <dbReference type="ChEBI" id="CHEBI:30616"/>
        <dbReference type="ChEBI" id="CHEBI:61977"/>
        <dbReference type="ChEBI" id="CHEBI:456216"/>
        <dbReference type="EC" id="2.7.11.22"/>
    </reaction>
</comment>
<evidence type="ECO:0000313" key="13">
    <source>
        <dbReference type="Proteomes" id="UP001381693"/>
    </source>
</evidence>
<evidence type="ECO:0000256" key="10">
    <source>
        <dbReference type="SAM" id="MobiDB-lite"/>
    </source>
</evidence>
<dbReference type="Gene3D" id="3.30.200.20">
    <property type="entry name" value="Phosphorylase Kinase, domain 1"/>
    <property type="match status" value="1"/>
</dbReference>
<sequence>MERYENLGVVGEGSYGIVLRCRHKDTGQTVAIKKFLESEDDHTVKKIALREVRMLKPSYQRHRLCSGGRQPVQAPTPHCGVQPLQ</sequence>
<evidence type="ECO:0000256" key="5">
    <source>
        <dbReference type="ARBA" id="ARBA00022777"/>
    </source>
</evidence>
<feature type="binding site" evidence="9">
    <location>
        <position position="34"/>
    </location>
    <ligand>
        <name>ATP</name>
        <dbReference type="ChEBI" id="CHEBI:30616"/>
    </ligand>
</feature>